<accession>A0ABD6A486</accession>
<evidence type="ECO:0000313" key="2">
    <source>
        <dbReference type="Proteomes" id="UP001596547"/>
    </source>
</evidence>
<dbReference type="SUPFAM" id="SSF53335">
    <property type="entry name" value="S-adenosyl-L-methionine-dependent methyltransferases"/>
    <property type="match status" value="1"/>
</dbReference>
<keyword evidence="2" id="KW-1185">Reference proteome</keyword>
<reference evidence="1 2" key="1">
    <citation type="journal article" date="2019" name="Int. J. Syst. Evol. Microbiol.">
        <title>The Global Catalogue of Microorganisms (GCM) 10K type strain sequencing project: providing services to taxonomists for standard genome sequencing and annotation.</title>
        <authorList>
            <consortium name="The Broad Institute Genomics Platform"/>
            <consortium name="The Broad Institute Genome Sequencing Center for Infectious Disease"/>
            <person name="Wu L."/>
            <person name="Ma J."/>
        </authorList>
    </citation>
    <scope>NUCLEOTIDE SEQUENCE [LARGE SCALE GENOMIC DNA]</scope>
    <source>
        <strain evidence="1 2">PSR21</strain>
    </source>
</reference>
<dbReference type="Proteomes" id="UP001596547">
    <property type="component" value="Unassembled WGS sequence"/>
</dbReference>
<dbReference type="AlphaFoldDB" id="A0ABD6A486"/>
<evidence type="ECO:0000313" key="1">
    <source>
        <dbReference type="EMBL" id="MFC7315363.1"/>
    </source>
</evidence>
<gene>
    <name evidence="1" type="ORF">ACFQPE_00940</name>
</gene>
<dbReference type="EMBL" id="JBHTBF010000001">
    <property type="protein sequence ID" value="MFC7315363.1"/>
    <property type="molecule type" value="Genomic_DNA"/>
</dbReference>
<dbReference type="RefSeq" id="WP_276304765.1">
    <property type="nucleotide sequence ID" value="NZ_CP119992.1"/>
</dbReference>
<protein>
    <recommendedName>
        <fullName evidence="3">Class I SAM-dependent methyltransferase</fullName>
    </recommendedName>
</protein>
<name>A0ABD6A486_9EURY</name>
<organism evidence="1 2">
    <name type="scientific">Halomarina halobia</name>
    <dbReference type="NCBI Taxonomy" id="3033386"/>
    <lineage>
        <taxon>Archaea</taxon>
        <taxon>Methanobacteriati</taxon>
        <taxon>Methanobacteriota</taxon>
        <taxon>Stenosarchaea group</taxon>
        <taxon>Halobacteria</taxon>
        <taxon>Halobacteriales</taxon>
        <taxon>Natronomonadaceae</taxon>
        <taxon>Halomarina</taxon>
    </lineage>
</organism>
<dbReference type="Gene3D" id="3.40.50.150">
    <property type="entry name" value="Vaccinia Virus protein VP39"/>
    <property type="match status" value="1"/>
</dbReference>
<sequence length="303" mass="32592">MTDDGFLRYLRAKRTVDDRAVDRRVFDRLREGLAGRESARVLDVGAGLGASLRRFLARGALPDRVEYALVELDEATLTAARESLPAWAGELGYEVSENASLGGDALLSRGEERVRVEFVRGDALAVAPGRECDLLVGQAFLDLVDPSALPDLLSCLDAGGRWYFPITYDGGTRFAPAHPLDDAVERAYHAHMDARPKAGSAAARAVIGALPDRADLLAAAGSDWVVHPEDGGYPADEAYFLRYVLDTVAGAVGERTADTNADGGAATLDPDALEEWLTTRRAQVDAGELTYVAHQLDLLGRTR</sequence>
<comment type="caution">
    <text evidence="1">The sequence shown here is derived from an EMBL/GenBank/DDBJ whole genome shotgun (WGS) entry which is preliminary data.</text>
</comment>
<dbReference type="InterPro" id="IPR029063">
    <property type="entry name" value="SAM-dependent_MTases_sf"/>
</dbReference>
<evidence type="ECO:0008006" key="3">
    <source>
        <dbReference type="Google" id="ProtNLM"/>
    </source>
</evidence>
<proteinExistence type="predicted"/>
<dbReference type="GeneID" id="79314325"/>